<feature type="compositionally biased region" description="Low complexity" evidence="1">
    <location>
        <begin position="255"/>
        <end position="266"/>
    </location>
</feature>
<protein>
    <submittedName>
        <fullName evidence="2">Uncharacterized protein</fullName>
    </submittedName>
</protein>
<keyword evidence="3" id="KW-1185">Reference proteome</keyword>
<feature type="region of interest" description="Disordered" evidence="1">
    <location>
        <begin position="402"/>
        <end position="444"/>
    </location>
</feature>
<feature type="compositionally biased region" description="Polar residues" evidence="1">
    <location>
        <begin position="234"/>
        <end position="249"/>
    </location>
</feature>
<dbReference type="OrthoDB" id="9393938at2759"/>
<organism evidence="2 3">
    <name type="scientific">Conger conger</name>
    <name type="common">Conger eel</name>
    <name type="synonym">Muraena conger</name>
    <dbReference type="NCBI Taxonomy" id="82655"/>
    <lineage>
        <taxon>Eukaryota</taxon>
        <taxon>Metazoa</taxon>
        <taxon>Chordata</taxon>
        <taxon>Craniata</taxon>
        <taxon>Vertebrata</taxon>
        <taxon>Euteleostomi</taxon>
        <taxon>Actinopterygii</taxon>
        <taxon>Neopterygii</taxon>
        <taxon>Teleostei</taxon>
        <taxon>Anguilliformes</taxon>
        <taxon>Congridae</taxon>
        <taxon>Conger</taxon>
    </lineage>
</organism>
<dbReference type="AlphaFoldDB" id="A0A9Q1DN26"/>
<feature type="compositionally biased region" description="Polar residues" evidence="1">
    <location>
        <begin position="11"/>
        <end position="28"/>
    </location>
</feature>
<dbReference type="EMBL" id="JAFJMO010000005">
    <property type="protein sequence ID" value="KAJ8275560.1"/>
    <property type="molecule type" value="Genomic_DNA"/>
</dbReference>
<feature type="compositionally biased region" description="Basic and acidic residues" evidence="1">
    <location>
        <begin position="476"/>
        <end position="485"/>
    </location>
</feature>
<proteinExistence type="predicted"/>
<feature type="compositionally biased region" description="Acidic residues" evidence="1">
    <location>
        <begin position="282"/>
        <end position="292"/>
    </location>
</feature>
<gene>
    <name evidence="2" type="ORF">COCON_G00073120</name>
</gene>
<feature type="region of interest" description="Disordered" evidence="1">
    <location>
        <begin position="234"/>
        <end position="348"/>
    </location>
</feature>
<sequence length="515" mass="54757">MNSGVRWRTLPSETATRGSASSPLQNSRAGAMETETTAIAEGLRPSVSAMLTATFFARDGPRERDTPAYSSQGGSQSEDRNGHAPPDWALTRETRVGGEAMALGRRGKVRLLGCSEEPEGLPEDSPPCISVDLSQAPEPMTCLNCSQADQSEGPDKDISLATGTEVGCVGPSTDATPPCFCEGLCGVQTAMPVPQDGGGEPGVSGDPSDDGAAQAESFWELPRIIRHKPTSITFSDLDSPESCPSNATPTALFISESSDGGESSSGNEEDNEDANGDANGDANDDDDDEDVFTELPRYREFLISRQRRSANRGRPKRNGPMRRQDVPPPEEEAEPRAEEAPPAVLSPWSDSMSQLMHKLDQLNLDIEEALSAGSSPSDTPTVARKQMPGAVLETALNPVQGEGCGSQNCSSSSSSSCLRRNTRGSGSRARRTKGNLKMSQGGPGAMQLHFGKERWIVVMMLKYPPWRNAGPAPRGDPGRGARRETPLSAQLALGSHDLLNGRGFGESLCVHRCYG</sequence>
<evidence type="ECO:0000256" key="1">
    <source>
        <dbReference type="SAM" id="MobiDB-lite"/>
    </source>
</evidence>
<reference evidence="2" key="1">
    <citation type="journal article" date="2023" name="Science">
        <title>Genome structures resolve the early diversification of teleost fishes.</title>
        <authorList>
            <person name="Parey E."/>
            <person name="Louis A."/>
            <person name="Montfort J."/>
            <person name="Bouchez O."/>
            <person name="Roques C."/>
            <person name="Iampietro C."/>
            <person name="Lluch J."/>
            <person name="Castinel A."/>
            <person name="Donnadieu C."/>
            <person name="Desvignes T."/>
            <person name="Floi Bucao C."/>
            <person name="Jouanno E."/>
            <person name="Wen M."/>
            <person name="Mejri S."/>
            <person name="Dirks R."/>
            <person name="Jansen H."/>
            <person name="Henkel C."/>
            <person name="Chen W.J."/>
            <person name="Zahm M."/>
            <person name="Cabau C."/>
            <person name="Klopp C."/>
            <person name="Thompson A.W."/>
            <person name="Robinson-Rechavi M."/>
            <person name="Braasch I."/>
            <person name="Lecointre G."/>
            <person name="Bobe J."/>
            <person name="Postlethwait J.H."/>
            <person name="Berthelot C."/>
            <person name="Roest Crollius H."/>
            <person name="Guiguen Y."/>
        </authorList>
    </citation>
    <scope>NUCLEOTIDE SEQUENCE</scope>
    <source>
        <strain evidence="2">Concon-B</strain>
    </source>
</reference>
<feature type="region of interest" description="Disordered" evidence="1">
    <location>
        <begin position="466"/>
        <end position="485"/>
    </location>
</feature>
<feature type="compositionally biased region" description="Basic residues" evidence="1">
    <location>
        <begin position="305"/>
        <end position="320"/>
    </location>
</feature>
<comment type="caution">
    <text evidence="2">The sequence shown here is derived from an EMBL/GenBank/DDBJ whole genome shotgun (WGS) entry which is preliminary data.</text>
</comment>
<dbReference type="Proteomes" id="UP001152803">
    <property type="component" value="Unassembled WGS sequence"/>
</dbReference>
<evidence type="ECO:0000313" key="2">
    <source>
        <dbReference type="EMBL" id="KAJ8275560.1"/>
    </source>
</evidence>
<feature type="region of interest" description="Disordered" evidence="1">
    <location>
        <begin position="192"/>
        <end position="213"/>
    </location>
</feature>
<evidence type="ECO:0000313" key="3">
    <source>
        <dbReference type="Proteomes" id="UP001152803"/>
    </source>
</evidence>
<name>A0A9Q1DN26_CONCO</name>
<accession>A0A9Q1DN26</accession>
<feature type="region of interest" description="Disordered" evidence="1">
    <location>
        <begin position="1"/>
        <end position="93"/>
    </location>
</feature>